<keyword evidence="1 5" id="KW-0489">Methyltransferase</keyword>
<dbReference type="PANTHER" id="PTHR43861">
    <property type="entry name" value="TRANS-ACONITATE 2-METHYLTRANSFERASE-RELATED"/>
    <property type="match status" value="1"/>
</dbReference>
<dbReference type="InterPro" id="IPR029063">
    <property type="entry name" value="SAM-dependent_MTases_sf"/>
</dbReference>
<proteinExistence type="predicted"/>
<keyword evidence="6" id="KW-1185">Reference proteome</keyword>
<dbReference type="EMBL" id="JABCIY010000001">
    <property type="protein sequence ID" value="KAF7198477.1"/>
    <property type="molecule type" value="Genomic_DNA"/>
</dbReference>
<dbReference type="AlphaFoldDB" id="A0A8H6VQ51"/>
<feature type="region of interest" description="Disordered" evidence="3">
    <location>
        <begin position="559"/>
        <end position="591"/>
    </location>
</feature>
<dbReference type="InterPro" id="IPR041698">
    <property type="entry name" value="Methyltransf_25"/>
</dbReference>
<dbReference type="Proteomes" id="UP000660729">
    <property type="component" value="Unassembled WGS sequence"/>
</dbReference>
<dbReference type="Pfam" id="PF13649">
    <property type="entry name" value="Methyltransf_25"/>
    <property type="match status" value="1"/>
</dbReference>
<evidence type="ECO:0000313" key="6">
    <source>
        <dbReference type="Proteomes" id="UP000660729"/>
    </source>
</evidence>
<evidence type="ECO:0000259" key="4">
    <source>
        <dbReference type="Pfam" id="PF13649"/>
    </source>
</evidence>
<reference evidence="5" key="1">
    <citation type="submission" date="2020-04" db="EMBL/GenBank/DDBJ databases">
        <title>Draft genome resource of the tomato pathogen Pseudocercospora fuligena.</title>
        <authorList>
            <person name="Zaccaron A."/>
        </authorList>
    </citation>
    <scope>NUCLEOTIDE SEQUENCE</scope>
    <source>
        <strain evidence="5">PF001</strain>
    </source>
</reference>
<dbReference type="GO" id="GO:0032259">
    <property type="term" value="P:methylation"/>
    <property type="evidence" value="ECO:0007669"/>
    <property type="project" value="UniProtKB-KW"/>
</dbReference>
<feature type="compositionally biased region" description="Polar residues" evidence="3">
    <location>
        <begin position="578"/>
        <end position="591"/>
    </location>
</feature>
<feature type="region of interest" description="Disordered" evidence="3">
    <location>
        <begin position="515"/>
        <end position="537"/>
    </location>
</feature>
<dbReference type="Gene3D" id="3.40.50.150">
    <property type="entry name" value="Vaccinia Virus protein VP39"/>
    <property type="match status" value="1"/>
</dbReference>
<feature type="region of interest" description="Disordered" evidence="3">
    <location>
        <begin position="310"/>
        <end position="330"/>
    </location>
</feature>
<dbReference type="CDD" id="cd02440">
    <property type="entry name" value="AdoMet_MTases"/>
    <property type="match status" value="1"/>
</dbReference>
<evidence type="ECO:0000256" key="2">
    <source>
        <dbReference type="ARBA" id="ARBA00022679"/>
    </source>
</evidence>
<dbReference type="SUPFAM" id="SSF53335">
    <property type="entry name" value="S-adenosyl-L-methionine-dependent methyltransferases"/>
    <property type="match status" value="1"/>
</dbReference>
<evidence type="ECO:0000256" key="3">
    <source>
        <dbReference type="SAM" id="MobiDB-lite"/>
    </source>
</evidence>
<evidence type="ECO:0000313" key="5">
    <source>
        <dbReference type="EMBL" id="KAF7198477.1"/>
    </source>
</evidence>
<keyword evidence="2 5" id="KW-0808">Transferase</keyword>
<sequence length="705" mass="77602">MSTRKDHWSSKAYTSVAGFVPKMTTKVVGYLDPQPTDTILDIGCGDAQLTAEIAKAVPEGKVLGVDASRSFIDTAKENYNSIPNLSFVLHDATELQSAPSEVLSGKWDKVFSNAAMHWILRNESTRLPFFSNVHKSLKPGGTFVFEMGGKGNVAEIQTATISALVHAGIPIERARAASPWFFPSTTWMETTLQEHGFEVEVCETEYRPSPMSASNADGSGGIEGWVKLMCAEFVEITPEEKREVIIKEICEVIETVITREEDGSKPRRMSGSDPISQDCPFPDVARSLQPYIKTRQEVAAIRNSLQAKLPNSATNSSLPTSQEPRETTSVTGVRKAYLRALQAHQAAQARYDSLKAEIEQLSQDGHTGPDNAAENGSFMTESYIPLMRQREKHRKLKIVQGTLAKVDAAGGKTIADSFDKVTRRQVGDLPVPPPSAAFAERDAGAESEYDLTRLKKAILEVRHKLDEHEAATVQANGVLDGDLNPHADLHALKKAHNELTAWMEQQLAMISDLEAPKDGNGEASEQEKTNGESEYSMKDIESLYEQYLESRERLLEIANDSSSAMASTPSSPEVIRRPSNTPEPEQNQSASEALLPYLSRLILMRQAERDLLQQSSYMRRQLHTAETRTHEVLDRLASESHLVQPELRRGTSYGTVWKTASAEVGKATAETTIPRLKAGQASADSASKSLEAIQNVPKDWDALVE</sequence>
<dbReference type="GO" id="GO:0008168">
    <property type="term" value="F:methyltransferase activity"/>
    <property type="evidence" value="ECO:0007669"/>
    <property type="project" value="UniProtKB-KW"/>
</dbReference>
<comment type="caution">
    <text evidence="5">The sequence shown here is derived from an EMBL/GenBank/DDBJ whole genome shotgun (WGS) entry which is preliminary data.</text>
</comment>
<dbReference type="OrthoDB" id="6329284at2759"/>
<accession>A0A8H6VQ51</accession>
<feature type="domain" description="Methyltransferase" evidence="4">
    <location>
        <begin position="39"/>
        <end position="141"/>
    </location>
</feature>
<evidence type="ECO:0000256" key="1">
    <source>
        <dbReference type="ARBA" id="ARBA00022603"/>
    </source>
</evidence>
<feature type="region of interest" description="Disordered" evidence="3">
    <location>
        <begin position="261"/>
        <end position="280"/>
    </location>
</feature>
<feature type="compositionally biased region" description="Low complexity" evidence="3">
    <location>
        <begin position="561"/>
        <end position="572"/>
    </location>
</feature>
<gene>
    <name evidence="5" type="ORF">HII31_00216</name>
</gene>
<name>A0A8H6VQ51_9PEZI</name>
<organism evidence="5 6">
    <name type="scientific">Pseudocercospora fuligena</name>
    <dbReference type="NCBI Taxonomy" id="685502"/>
    <lineage>
        <taxon>Eukaryota</taxon>
        <taxon>Fungi</taxon>
        <taxon>Dikarya</taxon>
        <taxon>Ascomycota</taxon>
        <taxon>Pezizomycotina</taxon>
        <taxon>Dothideomycetes</taxon>
        <taxon>Dothideomycetidae</taxon>
        <taxon>Mycosphaerellales</taxon>
        <taxon>Mycosphaerellaceae</taxon>
        <taxon>Pseudocercospora</taxon>
    </lineage>
</organism>
<dbReference type="PANTHER" id="PTHR43861:SF1">
    <property type="entry name" value="TRANS-ACONITATE 2-METHYLTRANSFERASE"/>
    <property type="match status" value="1"/>
</dbReference>
<protein>
    <submittedName>
        <fullName evidence="5">Putative methyltransferase C70.08c</fullName>
    </submittedName>
</protein>